<evidence type="ECO:0000313" key="8">
    <source>
        <dbReference type="EMBL" id="GEO03376.1"/>
    </source>
</evidence>
<dbReference type="Gene3D" id="1.10.10.10">
    <property type="entry name" value="Winged helix-like DNA-binding domain superfamily/Winged helix DNA-binding domain"/>
    <property type="match status" value="1"/>
</dbReference>
<dbReference type="EMBL" id="BJYS01000005">
    <property type="protein sequence ID" value="GEO03376.1"/>
    <property type="molecule type" value="Genomic_DNA"/>
</dbReference>
<evidence type="ECO:0000313" key="9">
    <source>
        <dbReference type="Proteomes" id="UP000321532"/>
    </source>
</evidence>
<comment type="caution">
    <text evidence="8">The sequence shown here is derived from an EMBL/GenBank/DDBJ whole genome shotgun (WGS) entry which is preliminary data.</text>
</comment>
<dbReference type="Proteomes" id="UP000321532">
    <property type="component" value="Unassembled WGS sequence"/>
</dbReference>
<dbReference type="NCBIfam" id="TIGR02937">
    <property type="entry name" value="sigma70-ECF"/>
    <property type="match status" value="1"/>
</dbReference>
<gene>
    <name evidence="8" type="ORF">AAE02nite_10400</name>
</gene>
<keyword evidence="3" id="KW-0731">Sigma factor</keyword>
<feature type="domain" description="RNA polymerase sigma-70 region 2" evidence="6">
    <location>
        <begin position="58"/>
        <end position="124"/>
    </location>
</feature>
<keyword evidence="4" id="KW-0804">Transcription</keyword>
<dbReference type="SUPFAM" id="SSF88659">
    <property type="entry name" value="Sigma3 and sigma4 domains of RNA polymerase sigma factors"/>
    <property type="match status" value="1"/>
</dbReference>
<accession>A0A512AUI1</accession>
<evidence type="ECO:0000256" key="5">
    <source>
        <dbReference type="SAM" id="MobiDB-lite"/>
    </source>
</evidence>
<evidence type="ECO:0000259" key="6">
    <source>
        <dbReference type="Pfam" id="PF04542"/>
    </source>
</evidence>
<proteinExistence type="inferred from homology"/>
<dbReference type="Pfam" id="PF04542">
    <property type="entry name" value="Sigma70_r2"/>
    <property type="match status" value="1"/>
</dbReference>
<evidence type="ECO:0000256" key="4">
    <source>
        <dbReference type="ARBA" id="ARBA00023163"/>
    </source>
</evidence>
<dbReference type="GO" id="GO:0006352">
    <property type="term" value="P:DNA-templated transcription initiation"/>
    <property type="evidence" value="ECO:0007669"/>
    <property type="project" value="InterPro"/>
</dbReference>
<dbReference type="InterPro" id="IPR014327">
    <property type="entry name" value="RNA_pol_sigma70_bacteroid"/>
</dbReference>
<dbReference type="InterPro" id="IPR013324">
    <property type="entry name" value="RNA_pol_sigma_r3/r4-like"/>
</dbReference>
<evidence type="ECO:0000259" key="7">
    <source>
        <dbReference type="Pfam" id="PF08281"/>
    </source>
</evidence>
<dbReference type="InterPro" id="IPR013249">
    <property type="entry name" value="RNA_pol_sigma70_r4_t2"/>
</dbReference>
<comment type="similarity">
    <text evidence="1">Belongs to the sigma-70 factor family. ECF subfamily.</text>
</comment>
<evidence type="ECO:0000256" key="3">
    <source>
        <dbReference type="ARBA" id="ARBA00023082"/>
    </source>
</evidence>
<name>A0A512AUI1_9BACT</name>
<dbReference type="Gene3D" id="1.10.1740.10">
    <property type="match status" value="1"/>
</dbReference>
<dbReference type="InterPro" id="IPR013325">
    <property type="entry name" value="RNA_pol_sigma_r2"/>
</dbReference>
<feature type="domain" description="RNA polymerase sigma factor 70 region 4 type 2" evidence="7">
    <location>
        <begin position="155"/>
        <end position="203"/>
    </location>
</feature>
<keyword evidence="9" id="KW-1185">Reference proteome</keyword>
<dbReference type="RefSeq" id="WP_146895630.1">
    <property type="nucleotide sequence ID" value="NZ_BJYS01000005.1"/>
</dbReference>
<dbReference type="SUPFAM" id="SSF88946">
    <property type="entry name" value="Sigma2 domain of RNA polymerase sigma factors"/>
    <property type="match status" value="1"/>
</dbReference>
<dbReference type="NCBIfam" id="TIGR02985">
    <property type="entry name" value="Sig70_bacteroi1"/>
    <property type="match status" value="1"/>
</dbReference>
<dbReference type="InterPro" id="IPR007627">
    <property type="entry name" value="RNA_pol_sigma70_r2"/>
</dbReference>
<dbReference type="AlphaFoldDB" id="A0A512AUI1"/>
<dbReference type="InterPro" id="IPR036388">
    <property type="entry name" value="WH-like_DNA-bd_sf"/>
</dbReference>
<dbReference type="GO" id="GO:0003677">
    <property type="term" value="F:DNA binding"/>
    <property type="evidence" value="ECO:0007669"/>
    <property type="project" value="InterPro"/>
</dbReference>
<reference evidence="8 9" key="1">
    <citation type="submission" date="2019-07" db="EMBL/GenBank/DDBJ databases">
        <title>Whole genome shotgun sequence of Adhaeribacter aerolatus NBRC 106133.</title>
        <authorList>
            <person name="Hosoyama A."/>
            <person name="Uohara A."/>
            <person name="Ohji S."/>
            <person name="Ichikawa N."/>
        </authorList>
    </citation>
    <scope>NUCLEOTIDE SEQUENCE [LARGE SCALE GENOMIC DNA]</scope>
    <source>
        <strain evidence="8 9">NBRC 106133</strain>
    </source>
</reference>
<dbReference type="Pfam" id="PF08281">
    <property type="entry name" value="Sigma70_r4_2"/>
    <property type="match status" value="1"/>
</dbReference>
<dbReference type="GO" id="GO:0016987">
    <property type="term" value="F:sigma factor activity"/>
    <property type="evidence" value="ECO:0007669"/>
    <property type="project" value="UniProtKB-KW"/>
</dbReference>
<organism evidence="8 9">
    <name type="scientific">Adhaeribacter aerolatus</name>
    <dbReference type="NCBI Taxonomy" id="670289"/>
    <lineage>
        <taxon>Bacteria</taxon>
        <taxon>Pseudomonadati</taxon>
        <taxon>Bacteroidota</taxon>
        <taxon>Cytophagia</taxon>
        <taxon>Cytophagales</taxon>
        <taxon>Hymenobacteraceae</taxon>
        <taxon>Adhaeribacter</taxon>
    </lineage>
</organism>
<evidence type="ECO:0000256" key="2">
    <source>
        <dbReference type="ARBA" id="ARBA00023015"/>
    </source>
</evidence>
<evidence type="ECO:0008006" key="10">
    <source>
        <dbReference type="Google" id="ProtNLM"/>
    </source>
</evidence>
<dbReference type="PANTHER" id="PTHR43133">
    <property type="entry name" value="RNA POLYMERASE ECF-TYPE SIGMA FACTO"/>
    <property type="match status" value="1"/>
</dbReference>
<protein>
    <recommendedName>
        <fullName evidence="10">DNA-directed RNA polymerase sigma-70 factor</fullName>
    </recommendedName>
</protein>
<sequence>MERKPRLFSANSVNQESPAIHSEDSKPKASGGEATVLDKELFIRHAFANDPQLGVELLYRHYYRPLCSHAVRLLYSQAIAEDLVSEIFYQLYASGSYQNIKTSYRAYLYKVVRNRALNYIRDEGKCSHDIDQCGKLPDTYHQRPDAIAEYGELYNCLEEGINSLPSQCRRIFLMNRIENKKYSEIAEELQLSPRTIEVQIRKASHFLRSILSKYKLLIMLLLPF</sequence>
<keyword evidence="2" id="KW-0805">Transcription regulation</keyword>
<evidence type="ECO:0000256" key="1">
    <source>
        <dbReference type="ARBA" id="ARBA00010641"/>
    </source>
</evidence>
<dbReference type="PANTHER" id="PTHR43133:SF46">
    <property type="entry name" value="RNA POLYMERASE SIGMA-70 FACTOR ECF SUBFAMILY"/>
    <property type="match status" value="1"/>
</dbReference>
<feature type="region of interest" description="Disordered" evidence="5">
    <location>
        <begin position="1"/>
        <end position="31"/>
    </location>
</feature>
<dbReference type="InterPro" id="IPR039425">
    <property type="entry name" value="RNA_pol_sigma-70-like"/>
</dbReference>
<dbReference type="OrthoDB" id="1524077at2"/>
<dbReference type="InterPro" id="IPR014284">
    <property type="entry name" value="RNA_pol_sigma-70_dom"/>
</dbReference>